<dbReference type="eggNOG" id="COG3469">
    <property type="taxonomic scope" value="Bacteria"/>
</dbReference>
<protein>
    <submittedName>
        <fullName evidence="2">Uncharacterized protein</fullName>
    </submittedName>
</protein>
<evidence type="ECO:0000313" key="1">
    <source>
        <dbReference type="EMBL" id="ADO75953.1"/>
    </source>
</evidence>
<evidence type="ECO:0000313" key="3">
    <source>
        <dbReference type="Proteomes" id="UP000001351"/>
    </source>
</evidence>
<name>Q093H0_STIAD</name>
<dbReference type="AlphaFoldDB" id="Q093H0"/>
<dbReference type="OrthoDB" id="99456at2"/>
<dbReference type="GO" id="GO:0030247">
    <property type="term" value="F:polysaccharide binding"/>
    <property type="evidence" value="ECO:0007669"/>
    <property type="project" value="InterPro"/>
</dbReference>
<dbReference type="Proteomes" id="UP000032702">
    <property type="component" value="Unassembled WGS sequence"/>
</dbReference>
<reference evidence="1 3" key="2">
    <citation type="journal article" date="2011" name="Mol. Biol. Evol.">
        <title>Comparative genomic analysis of fruiting body formation in Myxococcales.</title>
        <authorList>
            <person name="Huntley S."/>
            <person name="Hamann N."/>
            <person name="Wegener-Feldbrugge S."/>
            <person name="Treuner-Lange A."/>
            <person name="Kube M."/>
            <person name="Reinhardt R."/>
            <person name="Klages S."/>
            <person name="Muller R."/>
            <person name="Ronning C.M."/>
            <person name="Nierman W.C."/>
            <person name="Sogaard-Andersen L."/>
        </authorList>
    </citation>
    <scope>NUCLEOTIDE SEQUENCE [LARGE SCALE GENOMIC DNA]</scope>
    <source>
        <strain evidence="1 3">DW4/3-1</strain>
    </source>
</reference>
<dbReference type="RefSeq" id="WP_002613591.1">
    <property type="nucleotide sequence ID" value="NC_014623.1"/>
</dbReference>
<dbReference type="STRING" id="378806.STAUR_8198"/>
<organism evidence="2 4">
    <name type="scientific">Stigmatella aurantiaca (strain DW4/3-1)</name>
    <dbReference type="NCBI Taxonomy" id="378806"/>
    <lineage>
        <taxon>Bacteria</taxon>
        <taxon>Pseudomonadati</taxon>
        <taxon>Myxococcota</taxon>
        <taxon>Myxococcia</taxon>
        <taxon>Myxococcales</taxon>
        <taxon>Cystobacterineae</taxon>
        <taxon>Archangiaceae</taxon>
        <taxon>Stigmatella</taxon>
    </lineage>
</organism>
<dbReference type="GO" id="GO:0004553">
    <property type="term" value="F:hydrolase activity, hydrolyzing O-glycosyl compounds"/>
    <property type="evidence" value="ECO:0007669"/>
    <property type="project" value="InterPro"/>
</dbReference>
<reference evidence="2 4" key="1">
    <citation type="submission" date="2006-04" db="EMBL/GenBank/DDBJ databases">
        <authorList>
            <person name="Nierman W.C."/>
        </authorList>
    </citation>
    <scope>NUCLEOTIDE SEQUENCE [LARGE SCALE GENOMIC DNA]</scope>
    <source>
        <strain evidence="2 4">DW4/3-1</strain>
    </source>
</reference>
<dbReference type="HOGENOM" id="CLU_047124_0_0_7"/>
<evidence type="ECO:0000313" key="4">
    <source>
        <dbReference type="Proteomes" id="UP000032702"/>
    </source>
</evidence>
<evidence type="ECO:0000313" key="2">
    <source>
        <dbReference type="EMBL" id="EAU66901.1"/>
    </source>
</evidence>
<dbReference type="Gene3D" id="2.60.40.290">
    <property type="match status" value="1"/>
</dbReference>
<dbReference type="InterPro" id="IPR012291">
    <property type="entry name" value="CBM2_carb-bd_dom_sf"/>
</dbReference>
<dbReference type="EMBL" id="AAMD01000045">
    <property type="protein sequence ID" value="EAU66901.1"/>
    <property type="molecule type" value="Genomic_DNA"/>
</dbReference>
<dbReference type="CDD" id="cd06543">
    <property type="entry name" value="GH18_PF-ChiA-like"/>
    <property type="match status" value="1"/>
</dbReference>
<dbReference type="PANTHER" id="PTHR42976">
    <property type="entry name" value="BIFUNCTIONAL CHITINASE/LYSOZYME-RELATED"/>
    <property type="match status" value="1"/>
</dbReference>
<dbReference type="EMBL" id="CP002271">
    <property type="protein sequence ID" value="ADO75953.1"/>
    <property type="molecule type" value="Genomic_DNA"/>
</dbReference>
<accession>Q093H0</accession>
<dbReference type="CAZy" id="GH18">
    <property type="family name" value="Glycoside Hydrolase Family 18"/>
</dbReference>
<dbReference type="SUPFAM" id="SSF49384">
    <property type="entry name" value="Carbohydrate-binding domain"/>
    <property type="match status" value="1"/>
</dbReference>
<dbReference type="Gene3D" id="3.20.20.80">
    <property type="entry name" value="Glycosidases"/>
    <property type="match status" value="1"/>
</dbReference>
<proteinExistence type="predicted"/>
<dbReference type="InterPro" id="IPR008965">
    <property type="entry name" value="CBM2/CBM3_carb-bd_dom_sf"/>
</dbReference>
<dbReference type="KEGG" id="sur:STAUR_8198"/>
<sequence>MSGKERVVARAEWLPGGNLWWSQFKVTLTNVSGTVLDNPVIAFEIAPDQQVNNGYGLDWVQKGTTLEGRLVAEKRRIPDGESREFTVGVTGNGKALGPLPHGFKVNGLCADPSREREAPAVKPSLEPGEWDVPRALFVDFNAWPTPKCTTYLAECGVEGFFLGSLGAIPRGDRKVYWGGCMSVTDSEDAREHSGDATVSPYNRVDIQALQARGGTAILSFGGASSVPLETEETQVQKIAALYEAILRNYGARHLDFAFEESFLEGTAGPARHLAALSLLRDARPELKLSYTLPVEVVSGAPEGFSEVGLRFLRALARSGIEPSLINGLFKASGHQASQEADAGFSRALQGMHRHLSQAFPKWEAPKVWRRMGACLTLGEAPPGRAAALEHLQRWVALAREKNLGCVSGGNAARDRSQGYGFAKLLTKPGGLSDVPRGSSLQEPFRHALGLIEAAAALERKARDG</sequence>
<dbReference type="InterPro" id="IPR052750">
    <property type="entry name" value="GH18_Chitinase"/>
</dbReference>
<dbReference type="Proteomes" id="UP000001351">
    <property type="component" value="Chromosome"/>
</dbReference>
<gene>
    <name evidence="1" type="ordered locus">STAUR_8198</name>
    <name evidence="2" type="ORF">STIAU_3205</name>
</gene>
<dbReference type="PANTHER" id="PTHR42976:SF1">
    <property type="entry name" value="GH18 DOMAIN-CONTAINING PROTEIN-RELATED"/>
    <property type="match status" value="1"/>
</dbReference>
<keyword evidence="3" id="KW-1185">Reference proteome</keyword>